<dbReference type="CDD" id="cd06267">
    <property type="entry name" value="PBP1_LacI_sugar_binding-like"/>
    <property type="match status" value="1"/>
</dbReference>
<keyword evidence="8" id="KW-0808">Transferase</keyword>
<dbReference type="SUPFAM" id="SSF53822">
    <property type="entry name" value="Periplasmic binding protein-like I"/>
    <property type="match status" value="1"/>
</dbReference>
<dbReference type="InterPro" id="IPR003661">
    <property type="entry name" value="HisK_dim/P_dom"/>
</dbReference>
<evidence type="ECO:0000256" key="3">
    <source>
        <dbReference type="ARBA" id="ARBA00022553"/>
    </source>
</evidence>
<gene>
    <name evidence="8" type="ORF">HNR50_001398</name>
</gene>
<keyword evidence="6" id="KW-0804">Transcription</keyword>
<dbReference type="InterPro" id="IPR036890">
    <property type="entry name" value="HATPase_C_sf"/>
</dbReference>
<dbReference type="SUPFAM" id="SSF55874">
    <property type="entry name" value="ATPase domain of HSP90 chaperone/DNA topoisomerase II/histidine kinase"/>
    <property type="match status" value="1"/>
</dbReference>
<keyword evidence="9" id="KW-1185">Reference proteome</keyword>
<evidence type="ECO:0000256" key="2">
    <source>
        <dbReference type="ARBA" id="ARBA00012438"/>
    </source>
</evidence>
<dbReference type="EC" id="2.7.13.3" evidence="2"/>
<dbReference type="AlphaFoldDB" id="A0A841R9Q4"/>
<dbReference type="InterPro" id="IPR004358">
    <property type="entry name" value="Sig_transdc_His_kin-like_C"/>
</dbReference>
<dbReference type="Gene3D" id="1.10.287.130">
    <property type="match status" value="1"/>
</dbReference>
<dbReference type="PROSITE" id="PS50109">
    <property type="entry name" value="HIS_KIN"/>
    <property type="match status" value="1"/>
</dbReference>
<evidence type="ECO:0000256" key="1">
    <source>
        <dbReference type="ARBA" id="ARBA00000085"/>
    </source>
</evidence>
<feature type="domain" description="Histidine kinase" evidence="7">
    <location>
        <begin position="494"/>
        <end position="721"/>
    </location>
</feature>
<accession>A0A841R9Q4</accession>
<comment type="caution">
    <text evidence="8">The sequence shown here is derived from an EMBL/GenBank/DDBJ whole genome shotgun (WGS) entry which is preliminary data.</text>
</comment>
<comment type="catalytic activity">
    <reaction evidence="1">
        <text>ATP + protein L-histidine = ADP + protein N-phospho-L-histidine.</text>
        <dbReference type="EC" id="2.7.13.3"/>
    </reaction>
</comment>
<dbReference type="InterPro" id="IPR005467">
    <property type="entry name" value="His_kinase_dom"/>
</dbReference>
<evidence type="ECO:0000256" key="5">
    <source>
        <dbReference type="ARBA" id="ARBA00023125"/>
    </source>
</evidence>
<proteinExistence type="predicted"/>
<keyword evidence="8" id="KW-0418">Kinase</keyword>
<organism evidence="8 9">
    <name type="scientific">Spirochaeta isovalerica</name>
    <dbReference type="NCBI Taxonomy" id="150"/>
    <lineage>
        <taxon>Bacteria</taxon>
        <taxon>Pseudomonadati</taxon>
        <taxon>Spirochaetota</taxon>
        <taxon>Spirochaetia</taxon>
        <taxon>Spirochaetales</taxon>
        <taxon>Spirochaetaceae</taxon>
        <taxon>Spirochaeta</taxon>
    </lineage>
</organism>
<name>A0A841R9Q4_9SPIO</name>
<dbReference type="InterPro" id="IPR046335">
    <property type="entry name" value="LacI/GalR-like_sensor"/>
</dbReference>
<reference evidence="8 9" key="1">
    <citation type="submission" date="2020-08" db="EMBL/GenBank/DDBJ databases">
        <title>Genomic Encyclopedia of Type Strains, Phase IV (KMG-IV): sequencing the most valuable type-strain genomes for metagenomic binning, comparative biology and taxonomic classification.</title>
        <authorList>
            <person name="Goeker M."/>
        </authorList>
    </citation>
    <scope>NUCLEOTIDE SEQUENCE [LARGE SCALE GENOMIC DNA]</scope>
    <source>
        <strain evidence="8 9">DSM 2461</strain>
    </source>
</reference>
<dbReference type="CDD" id="cd00082">
    <property type="entry name" value="HisKA"/>
    <property type="match status" value="1"/>
</dbReference>
<evidence type="ECO:0000256" key="4">
    <source>
        <dbReference type="ARBA" id="ARBA00023015"/>
    </source>
</evidence>
<dbReference type="InterPro" id="IPR028082">
    <property type="entry name" value="Peripla_BP_I"/>
</dbReference>
<dbReference type="Pfam" id="PF02518">
    <property type="entry name" value="HATPase_c"/>
    <property type="match status" value="1"/>
</dbReference>
<evidence type="ECO:0000313" key="9">
    <source>
        <dbReference type="Proteomes" id="UP000587760"/>
    </source>
</evidence>
<dbReference type="InterPro" id="IPR003594">
    <property type="entry name" value="HATPase_dom"/>
</dbReference>
<dbReference type="PANTHER" id="PTHR30146:SF24">
    <property type="entry name" value="XYLOSE OPERON REGULATORY PROTEIN"/>
    <property type="match status" value="1"/>
</dbReference>
<dbReference type="Gene3D" id="3.40.50.2300">
    <property type="match status" value="2"/>
</dbReference>
<dbReference type="EMBL" id="JACHGJ010000002">
    <property type="protein sequence ID" value="MBB6479740.1"/>
    <property type="molecule type" value="Genomic_DNA"/>
</dbReference>
<keyword evidence="3" id="KW-0597">Phosphoprotein</keyword>
<dbReference type="Gene3D" id="3.30.565.10">
    <property type="entry name" value="Histidine kinase-like ATPase, C-terminal domain"/>
    <property type="match status" value="1"/>
</dbReference>
<dbReference type="Proteomes" id="UP000587760">
    <property type="component" value="Unassembled WGS sequence"/>
</dbReference>
<dbReference type="Pfam" id="PF13377">
    <property type="entry name" value="Peripla_BP_3"/>
    <property type="match status" value="1"/>
</dbReference>
<dbReference type="GO" id="GO:0003700">
    <property type="term" value="F:DNA-binding transcription factor activity"/>
    <property type="evidence" value="ECO:0007669"/>
    <property type="project" value="TreeGrafter"/>
</dbReference>
<dbReference type="PRINTS" id="PR00344">
    <property type="entry name" value="BCTRLSENSOR"/>
</dbReference>
<dbReference type="GO" id="GO:0000976">
    <property type="term" value="F:transcription cis-regulatory region binding"/>
    <property type="evidence" value="ECO:0007669"/>
    <property type="project" value="TreeGrafter"/>
</dbReference>
<dbReference type="CDD" id="cd00075">
    <property type="entry name" value="HATPase"/>
    <property type="match status" value="1"/>
</dbReference>
<dbReference type="PANTHER" id="PTHR30146">
    <property type="entry name" value="LACI-RELATED TRANSCRIPTIONAL REPRESSOR"/>
    <property type="match status" value="1"/>
</dbReference>
<dbReference type="SMART" id="SM00387">
    <property type="entry name" value="HATPase_c"/>
    <property type="match status" value="1"/>
</dbReference>
<sequence>MNRRTIGLIIPSLHLPWEDVQIAGIIEACRDEDINLVILPGGRLDSRDVRESSRNVLYSLVDDRNIDGLIIWTAGLSELVSQERLDGFIRTFDPVPVVLLDCRHEGYDHIFADSYHPMKELVNHLIKDHKLSAIGYISGERQHMLGNDRFRAYKDALEESDIPFRQDFVFETKHSYDEELEIRGLIEWYEGIKEELQGVAVFNDTRARQFIDAMNRIGIRIPEDLALCSYDDTPNSLYYHPYLTTVHAPFREIGREGVRAIIARIDGDSEQPDRDFRGRILIRESCGCTFELNESNRHKVENLASSLGEKMRNIQLVNSLRAYLKASPDYLTNRENFNSVFSDFLTRSSIPLCKIYLFNNQEEKSLFEYYSYSNGSLDKPSEKVLTLGDIKYRPGIPRENRFTFIVLPLFSRAANFGFVIVEKGTGDGDMYETLMYILGSYFKENRLLSSLHEQSNDLKKSNDQLSTTVENLNATRNLLVQSEKIAALSNLTGGIAHQLNTPLGVAITAVSYLESCYEGYRNPKDSDKEKAGRALVMALDKSLPIVTQNLKRVADLVSTFKDVAVENISGEKGTIVVDLYLREQMNSFRALWNNRISVKVISGDSFSIEVFPGVLSQILSILVENSVRHSESETSHSLISVEVSRKGTETIIDYYDDGPGIPHEIRGKIFDPFFSTKGGNQNPGLGLFIVHNLVSYKLRGSIEVIDRFDGGACFRIVLPGT</sequence>
<evidence type="ECO:0000256" key="6">
    <source>
        <dbReference type="ARBA" id="ARBA00023163"/>
    </source>
</evidence>
<dbReference type="RefSeq" id="WP_184745234.1">
    <property type="nucleotide sequence ID" value="NZ_JACHGJ010000002.1"/>
</dbReference>
<evidence type="ECO:0000313" key="8">
    <source>
        <dbReference type="EMBL" id="MBB6479740.1"/>
    </source>
</evidence>
<protein>
    <recommendedName>
        <fullName evidence="2">histidine kinase</fullName>
        <ecNumber evidence="2">2.7.13.3</ecNumber>
    </recommendedName>
</protein>
<keyword evidence="4" id="KW-0805">Transcription regulation</keyword>
<evidence type="ECO:0000259" key="7">
    <source>
        <dbReference type="PROSITE" id="PS50109"/>
    </source>
</evidence>
<keyword evidence="5 8" id="KW-0238">DNA-binding</keyword>
<dbReference type="GO" id="GO:0000155">
    <property type="term" value="F:phosphorelay sensor kinase activity"/>
    <property type="evidence" value="ECO:0007669"/>
    <property type="project" value="InterPro"/>
</dbReference>